<protein>
    <submittedName>
        <fullName evidence="2">Uncharacterized protein</fullName>
    </submittedName>
</protein>
<accession>A0A2N5UDI6</accession>
<name>A0A2N5UDI6_9BASI</name>
<feature type="region of interest" description="Disordered" evidence="1">
    <location>
        <begin position="123"/>
        <end position="154"/>
    </location>
</feature>
<dbReference type="AlphaFoldDB" id="A0A2N5UDI6"/>
<comment type="caution">
    <text evidence="2">The sequence shown here is derived from an EMBL/GenBank/DDBJ whole genome shotgun (WGS) entry which is preliminary data.</text>
</comment>
<proteinExistence type="predicted"/>
<feature type="compositionally biased region" description="Basic and acidic residues" evidence="1">
    <location>
        <begin position="144"/>
        <end position="154"/>
    </location>
</feature>
<dbReference type="EMBL" id="PGCI01000171">
    <property type="protein sequence ID" value="PLW35807.1"/>
    <property type="molecule type" value="Genomic_DNA"/>
</dbReference>
<sequence length="154" mass="16090">MGKSPSAEVTNARMAEIAPVLDLIHRNQYLNDLVVYVESCVGEKLVKGHCECPGTGRLAGVIALTAAGQGLTGQADTKTDGLVRPADAEGECLGADAKPDGLVGPADAEGECLDDAPKELSALRVGEPEGAPLPPRRDAKFKRLNCEEQRRTGA</sequence>
<dbReference type="Proteomes" id="UP000235392">
    <property type="component" value="Unassembled WGS sequence"/>
</dbReference>
<reference evidence="2 3" key="1">
    <citation type="submission" date="2017-11" db="EMBL/GenBank/DDBJ databases">
        <title>De novo assembly and phasing of dikaryotic genomes from two isolates of Puccinia coronata f. sp. avenae, the causal agent of oat crown rust.</title>
        <authorList>
            <person name="Miller M.E."/>
            <person name="Zhang Y."/>
            <person name="Omidvar V."/>
            <person name="Sperschneider J."/>
            <person name="Schwessinger B."/>
            <person name="Raley C."/>
            <person name="Palmer J.M."/>
            <person name="Garnica D."/>
            <person name="Upadhyaya N."/>
            <person name="Rathjen J."/>
            <person name="Taylor J.M."/>
            <person name="Park R.F."/>
            <person name="Dodds P.N."/>
            <person name="Hirsch C.D."/>
            <person name="Kianian S.F."/>
            <person name="Figueroa M."/>
        </authorList>
    </citation>
    <scope>NUCLEOTIDE SEQUENCE [LARGE SCALE GENOMIC DNA]</scope>
    <source>
        <strain evidence="2">12SD80</strain>
    </source>
</reference>
<gene>
    <name evidence="2" type="ORF">PCASD_15701</name>
</gene>
<evidence type="ECO:0000256" key="1">
    <source>
        <dbReference type="SAM" id="MobiDB-lite"/>
    </source>
</evidence>
<organism evidence="2 3">
    <name type="scientific">Puccinia coronata f. sp. avenae</name>
    <dbReference type="NCBI Taxonomy" id="200324"/>
    <lineage>
        <taxon>Eukaryota</taxon>
        <taxon>Fungi</taxon>
        <taxon>Dikarya</taxon>
        <taxon>Basidiomycota</taxon>
        <taxon>Pucciniomycotina</taxon>
        <taxon>Pucciniomycetes</taxon>
        <taxon>Pucciniales</taxon>
        <taxon>Pucciniaceae</taxon>
        <taxon>Puccinia</taxon>
    </lineage>
</organism>
<evidence type="ECO:0000313" key="2">
    <source>
        <dbReference type="EMBL" id="PLW35807.1"/>
    </source>
</evidence>
<evidence type="ECO:0000313" key="3">
    <source>
        <dbReference type="Proteomes" id="UP000235392"/>
    </source>
</evidence>